<protein>
    <submittedName>
        <fullName evidence="1">Uncharacterized protein</fullName>
    </submittedName>
</protein>
<dbReference type="AlphaFoldDB" id="A0A8H4LF86"/>
<dbReference type="EMBL" id="JAADYS010000707">
    <property type="protein sequence ID" value="KAF4467676.1"/>
    <property type="molecule type" value="Genomic_DNA"/>
</dbReference>
<comment type="caution">
    <text evidence="1">The sequence shown here is derived from an EMBL/GenBank/DDBJ whole genome shotgun (WGS) entry which is preliminary data.</text>
</comment>
<keyword evidence="2" id="KW-1185">Reference proteome</keyword>
<gene>
    <name evidence="1" type="ORF">FALBO_5449</name>
</gene>
<evidence type="ECO:0000313" key="2">
    <source>
        <dbReference type="Proteomes" id="UP000554235"/>
    </source>
</evidence>
<evidence type="ECO:0000313" key="1">
    <source>
        <dbReference type="EMBL" id="KAF4467676.1"/>
    </source>
</evidence>
<name>A0A8H4LF86_9HYPO</name>
<dbReference type="Proteomes" id="UP000554235">
    <property type="component" value="Unassembled WGS sequence"/>
</dbReference>
<organism evidence="1 2">
    <name type="scientific">Fusarium albosuccineum</name>
    <dbReference type="NCBI Taxonomy" id="1237068"/>
    <lineage>
        <taxon>Eukaryota</taxon>
        <taxon>Fungi</taxon>
        <taxon>Dikarya</taxon>
        <taxon>Ascomycota</taxon>
        <taxon>Pezizomycotina</taxon>
        <taxon>Sordariomycetes</taxon>
        <taxon>Hypocreomycetidae</taxon>
        <taxon>Hypocreales</taxon>
        <taxon>Nectriaceae</taxon>
        <taxon>Fusarium</taxon>
        <taxon>Fusarium decemcellulare species complex</taxon>
    </lineage>
</organism>
<proteinExistence type="predicted"/>
<dbReference type="OrthoDB" id="4636359at2759"/>
<reference evidence="1 2" key="1">
    <citation type="submission" date="2020-01" db="EMBL/GenBank/DDBJ databases">
        <title>Identification and distribution of gene clusters putatively required for synthesis of sphingolipid metabolism inhibitors in phylogenetically diverse species of the filamentous fungus Fusarium.</title>
        <authorList>
            <person name="Kim H.-S."/>
            <person name="Busman M."/>
            <person name="Brown D.W."/>
            <person name="Divon H."/>
            <person name="Uhlig S."/>
            <person name="Proctor R.H."/>
        </authorList>
    </citation>
    <scope>NUCLEOTIDE SEQUENCE [LARGE SCALE GENOMIC DNA]</scope>
    <source>
        <strain evidence="1 2">NRRL 20459</strain>
    </source>
</reference>
<sequence>MDPFSSLTPELRLEILRLIRSERRILSLAQASPIMLQQYITSKPILTRSWLTSDLDRDIIQDAMAIITRPPLDVSGFQHLAHNHYCLWTGQQFTDPIDNGDHRLIEKLGNLCRRLIRFIEDYVTKATSPFPPRAYLSLPCSSAIRATSNFKGQIVDQRFDAADLSDEERGRLLKAFLRFEAICKTYPAVISAHTDIVMGRNENSPWEEIIRSFADDPFYSFGQHGFRLWEKEAVSCVYAYLQSLYGAMFAQCGDSWLPCPCHSRGLLYPDNFFMDADVYASDLGLGPSTTQPMSHRLPNLIPCSLAGFGFDLAAGLLKFATDGDEQRCRLKRWLEEFCEARAQVIDNLCGFPGYSPLRQQKCCGDGPGTYEMLHHRIQYDRVSQTSRLHLRIYRQRAWVFFDDARLFSDSPFTFPTKNDLAKELEKTTLDMEWVSDPRGARSLRRSQKTPGCPTCSICRPVEEADPEKYEEHGRGRYQLPCLKDDTSFSRLLRFWEKRF</sequence>
<accession>A0A8H4LF86</accession>